<name>X8JTI4_9AGAM</name>
<proteinExistence type="predicted"/>
<reference evidence="3" key="1">
    <citation type="journal article" date="2014" name="Genome Announc.">
        <title>Draft genome sequence of the plant-pathogenic soil fungus Rhizoctonia solani anastomosis group 3 strain Rhs1AP.</title>
        <authorList>
            <person name="Cubeta M.A."/>
            <person name="Thomas E."/>
            <person name="Dean R.A."/>
            <person name="Jabaji S."/>
            <person name="Neate S.M."/>
            <person name="Tavantzis S."/>
            <person name="Toda T."/>
            <person name="Vilgalys R."/>
            <person name="Bharathan N."/>
            <person name="Fedorova-Abrams N."/>
            <person name="Pakala S.B."/>
            <person name="Pakala S.M."/>
            <person name="Zafar N."/>
            <person name="Joardar V."/>
            <person name="Losada L."/>
            <person name="Nierman W.C."/>
        </authorList>
    </citation>
    <scope>NUCLEOTIDE SEQUENCE [LARGE SCALE GENOMIC DNA]</scope>
    <source>
        <strain evidence="3">AG-3</strain>
    </source>
</reference>
<comment type="caution">
    <text evidence="2">The sequence shown here is derived from an EMBL/GenBank/DDBJ whole genome shotgun (WGS) entry which is preliminary data.</text>
</comment>
<dbReference type="AlphaFoldDB" id="X8JTI4"/>
<accession>X8JTI4</accession>
<evidence type="ECO:0000313" key="2">
    <source>
        <dbReference type="EMBL" id="EUC67044.1"/>
    </source>
</evidence>
<dbReference type="Proteomes" id="UP000030108">
    <property type="component" value="Unassembled WGS sequence"/>
</dbReference>
<gene>
    <name evidence="2" type="ORF">RSOL_518430</name>
</gene>
<protein>
    <submittedName>
        <fullName evidence="2">Uncharacterized protein</fullName>
    </submittedName>
</protein>
<organism evidence="2 3">
    <name type="scientific">Rhizoctonia solani AG-3 Rhs1AP</name>
    <dbReference type="NCBI Taxonomy" id="1086054"/>
    <lineage>
        <taxon>Eukaryota</taxon>
        <taxon>Fungi</taxon>
        <taxon>Dikarya</taxon>
        <taxon>Basidiomycota</taxon>
        <taxon>Agaricomycotina</taxon>
        <taxon>Agaricomycetes</taxon>
        <taxon>Cantharellales</taxon>
        <taxon>Ceratobasidiaceae</taxon>
        <taxon>Rhizoctonia</taxon>
    </lineage>
</organism>
<dbReference type="EMBL" id="JATN01000289">
    <property type="protein sequence ID" value="EUC67044.1"/>
    <property type="molecule type" value="Genomic_DNA"/>
</dbReference>
<feature type="region of interest" description="Disordered" evidence="1">
    <location>
        <begin position="52"/>
        <end position="79"/>
    </location>
</feature>
<evidence type="ECO:0000256" key="1">
    <source>
        <dbReference type="SAM" id="MobiDB-lite"/>
    </source>
</evidence>
<evidence type="ECO:0000313" key="3">
    <source>
        <dbReference type="Proteomes" id="UP000030108"/>
    </source>
</evidence>
<sequence>MFVGDGAHPRSRYVFPSPTRSFAYHPGHTFQPCHLVRLPALPFLDARTTFRKGYAPSSRPPDYSHPRHGATRPRSIVLS</sequence>